<reference evidence="1" key="1">
    <citation type="journal article" date="2021" name="PeerJ">
        <title>Extensive microbial diversity within the chicken gut microbiome revealed by metagenomics and culture.</title>
        <authorList>
            <person name="Gilroy R."/>
            <person name="Ravi A."/>
            <person name="Getino M."/>
            <person name="Pursley I."/>
            <person name="Horton D.L."/>
            <person name="Alikhan N.F."/>
            <person name="Baker D."/>
            <person name="Gharbi K."/>
            <person name="Hall N."/>
            <person name="Watson M."/>
            <person name="Adriaenssens E.M."/>
            <person name="Foster-Nyarko E."/>
            <person name="Jarju S."/>
            <person name="Secka A."/>
            <person name="Antonio M."/>
            <person name="Oren A."/>
            <person name="Chaudhuri R.R."/>
            <person name="La Ragione R."/>
            <person name="Hildebrand F."/>
            <person name="Pallen M.J."/>
        </authorList>
    </citation>
    <scope>NUCLEOTIDE SEQUENCE</scope>
    <source>
        <strain evidence="1">316</strain>
    </source>
</reference>
<evidence type="ECO:0000313" key="2">
    <source>
        <dbReference type="Proteomes" id="UP000742631"/>
    </source>
</evidence>
<comment type="caution">
    <text evidence="1">The sequence shown here is derived from an EMBL/GenBank/DDBJ whole genome shotgun (WGS) entry which is preliminary data.</text>
</comment>
<name>A0A921E3Y6_9HYPH</name>
<gene>
    <name evidence="1" type="ORF">K8W01_15510</name>
</gene>
<dbReference type="Proteomes" id="UP000742631">
    <property type="component" value="Unassembled WGS sequence"/>
</dbReference>
<reference evidence="1" key="2">
    <citation type="submission" date="2021-09" db="EMBL/GenBank/DDBJ databases">
        <authorList>
            <person name="Gilroy R."/>
        </authorList>
    </citation>
    <scope>NUCLEOTIDE SEQUENCE</scope>
    <source>
        <strain evidence="1">316</strain>
    </source>
</reference>
<accession>A0A921E3Y6</accession>
<sequence length="115" mass="12008">MGRGQDPGGASRTAKAGFSDLVLVCRKCAKRQGVDRKRLGRALKRALEAAPRPTGNGKVRVLETGCLGPCPKRMLTLATPDSLVRRRVILIDPVLDGLGPEALGLGAPLAGARDG</sequence>
<organism evidence="1 2">
    <name type="scientific">Methylorubrum populi</name>
    <dbReference type="NCBI Taxonomy" id="223967"/>
    <lineage>
        <taxon>Bacteria</taxon>
        <taxon>Pseudomonadati</taxon>
        <taxon>Pseudomonadota</taxon>
        <taxon>Alphaproteobacteria</taxon>
        <taxon>Hyphomicrobiales</taxon>
        <taxon>Methylobacteriaceae</taxon>
        <taxon>Methylorubrum</taxon>
    </lineage>
</organism>
<dbReference type="EMBL" id="DYYG01000045">
    <property type="protein sequence ID" value="HJE25064.1"/>
    <property type="molecule type" value="Genomic_DNA"/>
</dbReference>
<evidence type="ECO:0000313" key="1">
    <source>
        <dbReference type="EMBL" id="HJE25064.1"/>
    </source>
</evidence>
<proteinExistence type="predicted"/>
<dbReference type="CDD" id="cd02980">
    <property type="entry name" value="TRX_Fd_family"/>
    <property type="match status" value="1"/>
</dbReference>
<dbReference type="AlphaFoldDB" id="A0A921E3Y6"/>
<protein>
    <submittedName>
        <fullName evidence="1">(2Fe-2S) ferredoxin domain-containing protein</fullName>
    </submittedName>
</protein>